<comment type="function">
    <text evidence="9">Transcription factor that binds specifically to a 5'-AA[AG]G-3' consensus core sequence.</text>
</comment>
<dbReference type="PANTHER" id="PTHR31992:SF141">
    <property type="entry name" value="DOF ZINC FINGER PROTEIN DOF1.4"/>
    <property type="match status" value="1"/>
</dbReference>
<evidence type="ECO:0000256" key="1">
    <source>
        <dbReference type="ARBA" id="ARBA00022723"/>
    </source>
</evidence>
<keyword evidence="3 9" id="KW-0862">Zinc</keyword>
<evidence type="ECO:0000256" key="4">
    <source>
        <dbReference type="ARBA" id="ARBA00023015"/>
    </source>
</evidence>
<organism evidence="12 13">
    <name type="scientific">Spirodela intermedia</name>
    <name type="common">Intermediate duckweed</name>
    <dbReference type="NCBI Taxonomy" id="51605"/>
    <lineage>
        <taxon>Eukaryota</taxon>
        <taxon>Viridiplantae</taxon>
        <taxon>Streptophyta</taxon>
        <taxon>Embryophyta</taxon>
        <taxon>Tracheophyta</taxon>
        <taxon>Spermatophyta</taxon>
        <taxon>Magnoliopsida</taxon>
        <taxon>Liliopsida</taxon>
        <taxon>Araceae</taxon>
        <taxon>Lemnoideae</taxon>
        <taxon>Spirodela</taxon>
    </lineage>
</organism>
<accession>A0A7I8K5I6</accession>
<evidence type="ECO:0000259" key="11">
    <source>
        <dbReference type="PROSITE" id="PS50884"/>
    </source>
</evidence>
<comment type="subcellular location">
    <subcellularLocation>
        <location evidence="8 9">Nucleus</location>
    </subcellularLocation>
</comment>
<evidence type="ECO:0000256" key="6">
    <source>
        <dbReference type="ARBA" id="ARBA00023163"/>
    </source>
</evidence>
<dbReference type="InterPro" id="IPR003851">
    <property type="entry name" value="Znf_Dof"/>
</dbReference>
<evidence type="ECO:0000256" key="7">
    <source>
        <dbReference type="ARBA" id="ARBA00023242"/>
    </source>
</evidence>
<evidence type="ECO:0000313" key="13">
    <source>
        <dbReference type="Proteomes" id="UP000663760"/>
    </source>
</evidence>
<proteinExistence type="predicted"/>
<feature type="domain" description="Dof-type" evidence="11">
    <location>
        <begin position="23"/>
        <end position="77"/>
    </location>
</feature>
<evidence type="ECO:0000313" key="12">
    <source>
        <dbReference type="EMBL" id="CAA7392822.1"/>
    </source>
</evidence>
<dbReference type="PROSITE" id="PS01361">
    <property type="entry name" value="ZF_DOF_1"/>
    <property type="match status" value="1"/>
</dbReference>
<keyword evidence="13" id="KW-1185">Reference proteome</keyword>
<dbReference type="Pfam" id="PF02701">
    <property type="entry name" value="Zn_ribbon_Dof"/>
    <property type="match status" value="1"/>
</dbReference>
<keyword evidence="6 9" id="KW-0804">Transcription</keyword>
<dbReference type="GO" id="GO:0008270">
    <property type="term" value="F:zinc ion binding"/>
    <property type="evidence" value="ECO:0007669"/>
    <property type="project" value="UniProtKB-KW"/>
</dbReference>
<keyword evidence="1 9" id="KW-0479">Metal-binding</keyword>
<evidence type="ECO:0000256" key="10">
    <source>
        <dbReference type="SAM" id="MobiDB-lite"/>
    </source>
</evidence>
<evidence type="ECO:0000256" key="3">
    <source>
        <dbReference type="ARBA" id="ARBA00022833"/>
    </source>
</evidence>
<feature type="region of interest" description="Disordered" evidence="10">
    <location>
        <begin position="1"/>
        <end position="24"/>
    </location>
</feature>
<evidence type="ECO:0000256" key="2">
    <source>
        <dbReference type="ARBA" id="ARBA00022771"/>
    </source>
</evidence>
<sequence>MGGHLLLPLPQEKRRSEQPETAVRCPRCNSGDTKFCYYNNYSLSQPRHFCKTCRRYWTRGGTLRNVPVGGSSRKKRRQHSSFSSSKKARLHRPLPPSAGGGAFFVGSPSSSSDPPGAPTFLDILRNRFLENSAGDFGDLCDGFHGGAAAPLREGFAVDGGEEAFVGLQWPQLDGGGSGAAEPFGRDNWDGFGSTRHGGLVNTYFV</sequence>
<dbReference type="Proteomes" id="UP000663760">
    <property type="component" value="Chromosome 3"/>
</dbReference>
<keyword evidence="7 8" id="KW-0539">Nucleus</keyword>
<keyword evidence="5 8" id="KW-0238">DNA-binding</keyword>
<keyword evidence="2 8" id="KW-0863">Zinc-finger</keyword>
<dbReference type="GO" id="GO:0003700">
    <property type="term" value="F:DNA-binding transcription factor activity"/>
    <property type="evidence" value="ECO:0007669"/>
    <property type="project" value="UniProtKB-UniRule"/>
</dbReference>
<evidence type="ECO:0000256" key="5">
    <source>
        <dbReference type="ARBA" id="ARBA00023125"/>
    </source>
</evidence>
<dbReference type="OrthoDB" id="1927254at2759"/>
<feature type="region of interest" description="Disordered" evidence="10">
    <location>
        <begin position="64"/>
        <end position="115"/>
    </location>
</feature>
<feature type="compositionally biased region" description="Low complexity" evidence="10">
    <location>
        <begin position="104"/>
        <end position="114"/>
    </location>
</feature>
<dbReference type="GO" id="GO:0005634">
    <property type="term" value="C:nucleus"/>
    <property type="evidence" value="ECO:0007669"/>
    <property type="project" value="UniProtKB-SubCell"/>
</dbReference>
<gene>
    <name evidence="12" type="ORF">SI8410_03003668</name>
</gene>
<dbReference type="PROSITE" id="PS50884">
    <property type="entry name" value="ZF_DOF_2"/>
    <property type="match status" value="1"/>
</dbReference>
<dbReference type="AlphaFoldDB" id="A0A7I8K5I6"/>
<dbReference type="InterPro" id="IPR045174">
    <property type="entry name" value="Dof"/>
</dbReference>
<dbReference type="GO" id="GO:0003677">
    <property type="term" value="F:DNA binding"/>
    <property type="evidence" value="ECO:0007669"/>
    <property type="project" value="UniProtKB-UniRule"/>
</dbReference>
<name>A0A7I8K5I6_SPIIN</name>
<protein>
    <recommendedName>
        <fullName evidence="9">Dof zinc finger protein</fullName>
    </recommendedName>
</protein>
<keyword evidence="4 9" id="KW-0805">Transcription regulation</keyword>
<reference evidence="12" key="1">
    <citation type="submission" date="2020-02" db="EMBL/GenBank/DDBJ databases">
        <authorList>
            <person name="Scholz U."/>
            <person name="Mascher M."/>
            <person name="Fiebig A."/>
        </authorList>
    </citation>
    <scope>NUCLEOTIDE SEQUENCE</scope>
</reference>
<dbReference type="EMBL" id="LR746266">
    <property type="protein sequence ID" value="CAA7392822.1"/>
    <property type="molecule type" value="Genomic_DNA"/>
</dbReference>
<evidence type="ECO:0000256" key="8">
    <source>
        <dbReference type="PROSITE-ProRule" id="PRU00071"/>
    </source>
</evidence>
<evidence type="ECO:0000256" key="9">
    <source>
        <dbReference type="RuleBase" id="RU369094"/>
    </source>
</evidence>
<dbReference type="PANTHER" id="PTHR31992">
    <property type="entry name" value="DOF ZINC FINGER PROTEIN DOF1.4-RELATED"/>
    <property type="match status" value="1"/>
</dbReference>